<dbReference type="Proteomes" id="UP000229247">
    <property type="component" value="Unassembled WGS sequence"/>
</dbReference>
<protein>
    <submittedName>
        <fullName evidence="1">Uncharacterized protein</fullName>
    </submittedName>
</protein>
<proteinExistence type="predicted"/>
<sequence length="255" mass="28892">MSGPKVAALYGLIPNKLGFCGPKQNLLKKFILGKLSIPEIVPTLEKFEAAYAYYRLIARKNKIASPLNKRVVEAYWLGNELLDRITTNDLRELIIDRFCRPGLLSKKEAQTRARLIPDNSKPHHSFHVLVLGSITGSVNFTDNTKLKDTCRVSWGQVVSICHPELVSVSRSRNEFGTTKNKLVVSYAPLAGKKHIKFGKSTKKTINWNKEILPSVKKGDWVSFHWNYAMQVLNDDNIVNLYKYTQNTLASLYGQK</sequence>
<dbReference type="InterPro" id="IPR045660">
    <property type="entry name" value="DUF6390"/>
</dbReference>
<dbReference type="AlphaFoldDB" id="A0A2M7D6T8"/>
<reference evidence="2" key="1">
    <citation type="submission" date="2017-09" db="EMBL/GenBank/DDBJ databases">
        <title>Depth-based differentiation of microbial function through sediment-hosted aquifers and enrichment of novel symbionts in the deep terrestrial subsurface.</title>
        <authorList>
            <person name="Probst A.J."/>
            <person name="Ladd B."/>
            <person name="Jarett J.K."/>
            <person name="Geller-Mcgrath D.E."/>
            <person name="Sieber C.M.K."/>
            <person name="Emerson J.B."/>
            <person name="Anantharaman K."/>
            <person name="Thomas B.C."/>
            <person name="Malmstrom R."/>
            <person name="Stieglmeier M."/>
            <person name="Klingl A."/>
            <person name="Woyke T."/>
            <person name="Ryan C.M."/>
            <person name="Banfield J.F."/>
        </authorList>
    </citation>
    <scope>NUCLEOTIDE SEQUENCE [LARGE SCALE GENOMIC DNA]</scope>
</reference>
<name>A0A2M7D6T8_9BACT</name>
<gene>
    <name evidence="1" type="ORF">COS30_00635</name>
</gene>
<evidence type="ECO:0000313" key="2">
    <source>
        <dbReference type="Proteomes" id="UP000229247"/>
    </source>
</evidence>
<accession>A0A2M7D6T8</accession>
<organism evidence="1 2">
    <name type="scientific">Candidatus Portnoybacteria bacterium CG02_land_8_20_14_3_00_45_8</name>
    <dbReference type="NCBI Taxonomy" id="1974807"/>
    <lineage>
        <taxon>Bacteria</taxon>
        <taxon>Candidatus Portnoyibacteriota</taxon>
    </lineage>
</organism>
<dbReference type="Pfam" id="PF19927">
    <property type="entry name" value="DUF6390"/>
    <property type="match status" value="1"/>
</dbReference>
<comment type="caution">
    <text evidence="1">The sequence shown here is derived from an EMBL/GenBank/DDBJ whole genome shotgun (WGS) entry which is preliminary data.</text>
</comment>
<dbReference type="EMBL" id="PEUE01000016">
    <property type="protein sequence ID" value="PIV38710.1"/>
    <property type="molecule type" value="Genomic_DNA"/>
</dbReference>
<evidence type="ECO:0000313" key="1">
    <source>
        <dbReference type="EMBL" id="PIV38710.1"/>
    </source>
</evidence>